<accession>A0A0I9SDV0</accession>
<organism evidence="1">
    <name type="scientific">Bacteroides fragilis</name>
    <dbReference type="NCBI Taxonomy" id="817"/>
    <lineage>
        <taxon>Bacteria</taxon>
        <taxon>Pseudomonadati</taxon>
        <taxon>Bacteroidota</taxon>
        <taxon>Bacteroidia</taxon>
        <taxon>Bacteroidales</taxon>
        <taxon>Bacteroidaceae</taxon>
        <taxon>Bacteroides</taxon>
    </lineage>
</organism>
<comment type="caution">
    <text evidence="1">The sequence shown here is derived from an EMBL/GenBank/DDBJ whole genome shotgun (WGS) entry which is preliminary data.</text>
</comment>
<protein>
    <submittedName>
        <fullName evidence="1">Uncharacterized protein</fullName>
    </submittedName>
</protein>
<reference evidence="1" key="2">
    <citation type="submission" date="2014-07" db="EMBL/GenBank/DDBJ databases">
        <title>Genetics and epidemiology of antimicrobial resistance in B. fragilis group.</title>
        <authorList>
            <person name="Sydenham T.V."/>
            <person name="Hasman H."/>
            <person name="Kemp M."/>
            <person name="Justesen U.S."/>
        </authorList>
    </citation>
    <scope>NUCLEOTIDE SEQUENCE [LARGE SCALE GENOMIC DNA]</scope>
    <source>
        <strain evidence="1">DCMOUH0018B</strain>
    </source>
</reference>
<sequence>MNKEGGSTLTIRKSNHVTDGFKGYKATLFAGEMSYTEINIPLRKGDDLFLHGNKDAGCIGYFSGSEVLLFGCYGLFARDDDSRYLLTKERR</sequence>
<proteinExistence type="predicted"/>
<dbReference type="AlphaFoldDB" id="A0A0I9SDV0"/>
<dbReference type="GeneID" id="82153531"/>
<gene>
    <name evidence="1" type="ORF">EE52_0200745</name>
</gene>
<reference evidence="1" key="1">
    <citation type="book" date="2014" name="THE 24TH EUROPEAN CONGRESS OF CLINICAL MICROBIOLOGY AND INFECTIOUS DISEASES" publisher="ECCMID 2014" city="Barcelona, Spain">
        <title>Identification of resistance genes in three multidrug-resistant Bacteroides fragilis isolates by whole genome sequencing.</title>
        <editorList>
            <person name="Unknown"/>
            <person name="A."/>
        </editorList>
        <authorList>
            <person name="Sydenham T.V."/>
            <person name="Hasman H."/>
            <person name="Wang M."/>
            <person name="Soki J."/>
            <person name="Nagy E."/>
            <person name="Justesen U.S."/>
        </authorList>
    </citation>
    <scope>NUCLEOTIDE SEQUENCE</scope>
    <source>
        <strain evidence="1">DCMOUH0018B</strain>
    </source>
</reference>
<dbReference type="EMBL" id="JMZZ02000031">
    <property type="protein sequence ID" value="KFX76543.1"/>
    <property type="molecule type" value="Genomic_DNA"/>
</dbReference>
<dbReference type="RefSeq" id="WP_004313115.1">
    <property type="nucleotide sequence ID" value="NZ_CAEUHN010000012.1"/>
</dbReference>
<evidence type="ECO:0000313" key="1">
    <source>
        <dbReference type="EMBL" id="KFX76543.1"/>
    </source>
</evidence>
<name>A0A0I9SDV0_BACFG</name>
<dbReference type="PATRIC" id="fig|817.53.peg.151"/>